<keyword evidence="2" id="KW-0472">Membrane</keyword>
<protein>
    <submittedName>
        <fullName evidence="3">Uncharacterized protein</fullName>
    </submittedName>
</protein>
<organism evidence="3 4">
    <name type="scientific">Mycena maculata</name>
    <dbReference type="NCBI Taxonomy" id="230809"/>
    <lineage>
        <taxon>Eukaryota</taxon>
        <taxon>Fungi</taxon>
        <taxon>Dikarya</taxon>
        <taxon>Basidiomycota</taxon>
        <taxon>Agaricomycotina</taxon>
        <taxon>Agaricomycetes</taxon>
        <taxon>Agaricomycetidae</taxon>
        <taxon>Agaricales</taxon>
        <taxon>Marasmiineae</taxon>
        <taxon>Mycenaceae</taxon>
        <taxon>Mycena</taxon>
    </lineage>
</organism>
<feature type="compositionally biased region" description="Low complexity" evidence="1">
    <location>
        <begin position="180"/>
        <end position="225"/>
    </location>
</feature>
<dbReference type="EMBL" id="JARJLG010000061">
    <property type="protein sequence ID" value="KAJ7756422.1"/>
    <property type="molecule type" value="Genomic_DNA"/>
</dbReference>
<accession>A0AAD7J3V5</accession>
<proteinExistence type="predicted"/>
<keyword evidence="2" id="KW-0812">Transmembrane</keyword>
<evidence type="ECO:0000313" key="4">
    <source>
        <dbReference type="Proteomes" id="UP001215280"/>
    </source>
</evidence>
<gene>
    <name evidence="3" type="ORF">DFH07DRAFT_820517</name>
</gene>
<feature type="region of interest" description="Disordered" evidence="1">
    <location>
        <begin position="180"/>
        <end position="260"/>
    </location>
</feature>
<feature type="compositionally biased region" description="Polar residues" evidence="1">
    <location>
        <begin position="326"/>
        <end position="342"/>
    </location>
</feature>
<sequence>MISPRDAAYSLFGGPLILDVGPTINGEIIRVRVQPINAISVSALVISLLLFLIFMWFYLYPLFRNRRPVAAAERARTRDAEQPGSLGTQIDEEEKSSLISWLHFRSRDRFSTAHDSPYTKASSKLASPVPIAPGLARQPSSFARGSLIPHLSPVTLTPPPPAYASRPNSPLALAEFRFPSPVSSPRSDVSRSPRSLSHSLPSPTLPASASPGPGPAPSRASAPRVQFDPRTMPSRPQTPSPLQGRNRSRSSTAPSRLAVRPVMAPRSVSANTLHPTRVDLHVPSRARVYAAGQGEGGDSAIRRVARPREGTSGIGLAQRGRILTRGPSSSWSPSVGNIGQPF</sequence>
<keyword evidence="2" id="KW-1133">Transmembrane helix</keyword>
<keyword evidence="4" id="KW-1185">Reference proteome</keyword>
<feature type="region of interest" description="Disordered" evidence="1">
    <location>
        <begin position="305"/>
        <end position="342"/>
    </location>
</feature>
<reference evidence="3" key="1">
    <citation type="submission" date="2023-03" db="EMBL/GenBank/DDBJ databases">
        <title>Massive genome expansion in bonnet fungi (Mycena s.s.) driven by repeated elements and novel gene families across ecological guilds.</title>
        <authorList>
            <consortium name="Lawrence Berkeley National Laboratory"/>
            <person name="Harder C.B."/>
            <person name="Miyauchi S."/>
            <person name="Viragh M."/>
            <person name="Kuo A."/>
            <person name="Thoen E."/>
            <person name="Andreopoulos B."/>
            <person name="Lu D."/>
            <person name="Skrede I."/>
            <person name="Drula E."/>
            <person name="Henrissat B."/>
            <person name="Morin E."/>
            <person name="Kohler A."/>
            <person name="Barry K."/>
            <person name="LaButti K."/>
            <person name="Morin E."/>
            <person name="Salamov A."/>
            <person name="Lipzen A."/>
            <person name="Mereny Z."/>
            <person name="Hegedus B."/>
            <person name="Baldrian P."/>
            <person name="Stursova M."/>
            <person name="Weitz H."/>
            <person name="Taylor A."/>
            <person name="Grigoriev I.V."/>
            <person name="Nagy L.G."/>
            <person name="Martin F."/>
            <person name="Kauserud H."/>
        </authorList>
    </citation>
    <scope>NUCLEOTIDE SEQUENCE</scope>
    <source>
        <strain evidence="3">CBHHK188m</strain>
    </source>
</reference>
<dbReference type="Proteomes" id="UP001215280">
    <property type="component" value="Unassembled WGS sequence"/>
</dbReference>
<comment type="caution">
    <text evidence="3">The sequence shown here is derived from an EMBL/GenBank/DDBJ whole genome shotgun (WGS) entry which is preliminary data.</text>
</comment>
<feature type="compositionally biased region" description="Polar residues" evidence="1">
    <location>
        <begin position="234"/>
        <end position="254"/>
    </location>
</feature>
<dbReference type="AlphaFoldDB" id="A0AAD7J3V5"/>
<name>A0AAD7J3V5_9AGAR</name>
<evidence type="ECO:0000256" key="1">
    <source>
        <dbReference type="SAM" id="MobiDB-lite"/>
    </source>
</evidence>
<feature type="transmembrane region" description="Helical" evidence="2">
    <location>
        <begin position="36"/>
        <end position="59"/>
    </location>
</feature>
<evidence type="ECO:0000313" key="3">
    <source>
        <dbReference type="EMBL" id="KAJ7756422.1"/>
    </source>
</evidence>
<evidence type="ECO:0000256" key="2">
    <source>
        <dbReference type="SAM" id="Phobius"/>
    </source>
</evidence>